<feature type="compositionally biased region" description="Pro residues" evidence="1">
    <location>
        <begin position="176"/>
        <end position="190"/>
    </location>
</feature>
<dbReference type="RefSeq" id="WP_399615608.1">
    <property type="nucleotide sequence ID" value="NZ_JBITYT010000007.1"/>
</dbReference>
<reference evidence="2 3" key="1">
    <citation type="submission" date="2024-10" db="EMBL/GenBank/DDBJ databases">
        <title>The Natural Products Discovery Center: Release of the First 8490 Sequenced Strains for Exploring Actinobacteria Biosynthetic Diversity.</title>
        <authorList>
            <person name="Kalkreuter E."/>
            <person name="Kautsar S.A."/>
            <person name="Yang D."/>
            <person name="Bader C.D."/>
            <person name="Teijaro C.N."/>
            <person name="Fluegel L."/>
            <person name="Davis C.M."/>
            <person name="Simpson J.R."/>
            <person name="Lauterbach L."/>
            <person name="Steele A.D."/>
            <person name="Gui C."/>
            <person name="Meng S."/>
            <person name="Li G."/>
            <person name="Viehrig K."/>
            <person name="Ye F."/>
            <person name="Su P."/>
            <person name="Kiefer A.F."/>
            <person name="Nichols A."/>
            <person name="Cepeda A.J."/>
            <person name="Yan W."/>
            <person name="Fan B."/>
            <person name="Jiang Y."/>
            <person name="Adhikari A."/>
            <person name="Zheng C.-J."/>
            <person name="Schuster L."/>
            <person name="Cowan T.M."/>
            <person name="Smanski M.J."/>
            <person name="Chevrette M.G."/>
            <person name="De Carvalho L.P.S."/>
            <person name="Shen B."/>
        </authorList>
    </citation>
    <scope>NUCLEOTIDE SEQUENCE [LARGE SCALE GENOMIC DNA]</scope>
    <source>
        <strain evidence="2 3">NPDC053346</strain>
    </source>
</reference>
<dbReference type="Proteomes" id="UP001614391">
    <property type="component" value="Unassembled WGS sequence"/>
</dbReference>
<dbReference type="EMBL" id="JBITYT010000007">
    <property type="protein sequence ID" value="MFI9121128.1"/>
    <property type="molecule type" value="Genomic_DNA"/>
</dbReference>
<gene>
    <name evidence="2" type="ORF">ACIGW0_17250</name>
</gene>
<organism evidence="2 3">
    <name type="scientific">Streptomyces bikiniensis</name>
    <dbReference type="NCBI Taxonomy" id="1896"/>
    <lineage>
        <taxon>Bacteria</taxon>
        <taxon>Bacillati</taxon>
        <taxon>Actinomycetota</taxon>
        <taxon>Actinomycetes</taxon>
        <taxon>Kitasatosporales</taxon>
        <taxon>Streptomycetaceae</taxon>
        <taxon>Streptomyces</taxon>
    </lineage>
</organism>
<sequence>MATGQRTEVLGPAPDREPPRVPFAVADEIARHCADAREPNTVHIEIHLPGRVRPERLREAFGRALSRHPRALVRERGRGPFARRYEWELTDRPGTDVVLFPPSAPGALVRARERALAEPPSLRSAPPLRLEVVEEPGTDGCVLLLAVHHTALDGPACLRIVATAAEIYGGSAAPPVAAPARPPAGSPVPRPAGSRAAVARVAPGNPGGAPGNALLVTELPVPRRAPGAPHTVNDQLMVATALTVADWNRRQGAPERPLRITMPVDDRTRGPAMPIGNGTRLVDVGFAPAELGPGTDVGALLRLTAERTRALKAAVRPPLGRGAALLTSPVLPVAARAALTRGVRRLAAPWISTTLLSNLGRIPYPLDFGEAGRAGAVWVSAPAAMPRGLTFTTASTGGRLHLVLRWSRTLLGDEDGRLLGRMFADRLATTDTEAL</sequence>
<name>A0ABW8CU76_STRBI</name>
<proteinExistence type="predicted"/>
<comment type="caution">
    <text evidence="2">The sequence shown here is derived from an EMBL/GenBank/DDBJ whole genome shotgun (WGS) entry which is preliminary data.</text>
</comment>
<dbReference type="InterPro" id="IPR023213">
    <property type="entry name" value="CAT-like_dom_sf"/>
</dbReference>
<dbReference type="SUPFAM" id="SSF52777">
    <property type="entry name" value="CoA-dependent acyltransferases"/>
    <property type="match status" value="1"/>
</dbReference>
<dbReference type="Gene3D" id="3.30.559.10">
    <property type="entry name" value="Chloramphenicol acetyltransferase-like domain"/>
    <property type="match status" value="1"/>
</dbReference>
<evidence type="ECO:0000313" key="3">
    <source>
        <dbReference type="Proteomes" id="UP001614391"/>
    </source>
</evidence>
<accession>A0ABW8CU76</accession>
<keyword evidence="3" id="KW-1185">Reference proteome</keyword>
<feature type="region of interest" description="Disordered" evidence="1">
    <location>
        <begin position="1"/>
        <end position="20"/>
    </location>
</feature>
<evidence type="ECO:0000256" key="1">
    <source>
        <dbReference type="SAM" id="MobiDB-lite"/>
    </source>
</evidence>
<protein>
    <submittedName>
        <fullName evidence="2">Condensation protein</fullName>
    </submittedName>
</protein>
<evidence type="ECO:0000313" key="2">
    <source>
        <dbReference type="EMBL" id="MFI9121128.1"/>
    </source>
</evidence>
<feature type="region of interest" description="Disordered" evidence="1">
    <location>
        <begin position="172"/>
        <end position="195"/>
    </location>
</feature>